<reference evidence="1" key="1">
    <citation type="journal article" date="2008" name="ISME J.">
        <title>Genomic patterns of recombination, clonal divergence and environment in marine microbial populations.</title>
        <authorList>
            <person name="Konstantinidis K.T."/>
            <person name="Delong E.F."/>
        </authorList>
    </citation>
    <scope>NUCLEOTIDE SEQUENCE</scope>
</reference>
<dbReference type="AlphaFoldDB" id="B3T5B4"/>
<sequence>MFAAQSRAISGSISIASPGRLNPVVRAISCTPEPAAASRITPAGRTVASICSARALAIDHGVERRPSVSVM</sequence>
<name>B3T5B4_9ZZZZ</name>
<dbReference type="EMBL" id="EU016609">
    <property type="protein sequence ID" value="ABZ07773.1"/>
    <property type="molecule type" value="Genomic_DNA"/>
</dbReference>
<accession>B3T5B4</accession>
<gene>
    <name evidence="1" type="ORF">ALOHA_HF4000ANIW141C7ctg1g7</name>
</gene>
<organism evidence="1">
    <name type="scientific">uncultured marine microorganism HF4000_ANIW141C7</name>
    <dbReference type="NCBI Taxonomy" id="455536"/>
    <lineage>
        <taxon>unclassified sequences</taxon>
        <taxon>environmental samples</taxon>
    </lineage>
</organism>
<protein>
    <submittedName>
        <fullName evidence="1">Uncharacterized protein</fullName>
    </submittedName>
</protein>
<proteinExistence type="predicted"/>
<evidence type="ECO:0000313" key="1">
    <source>
        <dbReference type="EMBL" id="ABZ07773.1"/>
    </source>
</evidence>